<dbReference type="Pfam" id="PF08997">
    <property type="entry name" value="UCR_6-4kD"/>
    <property type="match status" value="1"/>
</dbReference>
<accession>A0A0A9ZEK6</accession>
<dbReference type="PANTHER" id="PTHR15420">
    <property type="entry name" value="UBIQUINOL-CYTOCHROME C REDUCTASE COMPLEX 6.4 KD PROTEIN"/>
    <property type="match status" value="1"/>
</dbReference>
<evidence type="ECO:0000313" key="1">
    <source>
        <dbReference type="EMBL" id="JAG40240.1"/>
    </source>
</evidence>
<reference evidence="1" key="2">
    <citation type="submission" date="2014-07" db="EMBL/GenBank/DDBJ databases">
        <authorList>
            <person name="Hull J."/>
        </authorList>
    </citation>
    <scope>NUCLEOTIDE SEQUENCE</scope>
</reference>
<dbReference type="GO" id="GO:0006122">
    <property type="term" value="P:mitochondrial electron transport, ubiquinol to cytochrome c"/>
    <property type="evidence" value="ECO:0007669"/>
    <property type="project" value="InterPro"/>
</dbReference>
<proteinExistence type="predicted"/>
<name>A0A0A9ZEK6_LYGHE</name>
<dbReference type="AlphaFoldDB" id="A0A0A9ZEK6"/>
<reference evidence="1" key="1">
    <citation type="journal article" date="2014" name="PLoS ONE">
        <title>Transcriptome-Based Identification of ABC Transporters in the Western Tarnished Plant Bug Lygus hesperus.</title>
        <authorList>
            <person name="Hull J.J."/>
            <person name="Chaney K."/>
            <person name="Geib S.M."/>
            <person name="Fabrick J.A."/>
            <person name="Brent C.S."/>
            <person name="Walsh D."/>
            <person name="Lavine L.C."/>
        </authorList>
    </citation>
    <scope>NUCLEOTIDE SEQUENCE</scope>
</reference>
<dbReference type="GO" id="GO:0005743">
    <property type="term" value="C:mitochondrial inner membrane"/>
    <property type="evidence" value="ECO:0007669"/>
    <property type="project" value="TreeGrafter"/>
</dbReference>
<protein>
    <submittedName>
        <fullName evidence="1">Cytochrome b-c1 complex subunit 10</fullName>
    </submittedName>
</protein>
<sequence>MSSKFHKFSTRYLGQFLTSKHILSVYQTFRAVPAVEHISLSMAALKLPDLSKHFGPKHQEIAKKWMPTVVVYTATGFLLTCYICEWEAVLKYVPVWNRKYDKKD</sequence>
<dbReference type="PANTHER" id="PTHR15420:SF2">
    <property type="entry name" value="CYTOCHROME B-C1 COMPLEX SUBUNIT 10"/>
    <property type="match status" value="1"/>
</dbReference>
<dbReference type="InterPro" id="IPR029027">
    <property type="entry name" value="Single_a-helix_sf"/>
</dbReference>
<dbReference type="InterPro" id="IPR015089">
    <property type="entry name" value="UQCR"/>
</dbReference>
<dbReference type="Gene3D" id="1.20.5.220">
    <property type="match status" value="1"/>
</dbReference>
<gene>
    <name evidence="1" type="primary">Uqcr11_0</name>
    <name evidence="1" type="ORF">CM83_26060</name>
</gene>
<organism evidence="1">
    <name type="scientific">Lygus hesperus</name>
    <name type="common">Western plant bug</name>
    <dbReference type="NCBI Taxonomy" id="30085"/>
    <lineage>
        <taxon>Eukaryota</taxon>
        <taxon>Metazoa</taxon>
        <taxon>Ecdysozoa</taxon>
        <taxon>Arthropoda</taxon>
        <taxon>Hexapoda</taxon>
        <taxon>Insecta</taxon>
        <taxon>Pterygota</taxon>
        <taxon>Neoptera</taxon>
        <taxon>Paraneoptera</taxon>
        <taxon>Hemiptera</taxon>
        <taxon>Heteroptera</taxon>
        <taxon>Panheteroptera</taxon>
        <taxon>Cimicomorpha</taxon>
        <taxon>Miridae</taxon>
        <taxon>Mirini</taxon>
        <taxon>Lygus</taxon>
    </lineage>
</organism>
<dbReference type="SUPFAM" id="SSF81518">
    <property type="entry name" value="Subunit XI (6.4 kDa protein) of cytochrome bc1 complex (Ubiquinol-cytochrome c reductase)"/>
    <property type="match status" value="1"/>
</dbReference>
<dbReference type="EMBL" id="GBHO01003364">
    <property type="protein sequence ID" value="JAG40240.1"/>
    <property type="molecule type" value="Transcribed_RNA"/>
</dbReference>